<dbReference type="EMBL" id="MU070397">
    <property type="protein sequence ID" value="KAF5827930.1"/>
    <property type="molecule type" value="Genomic_DNA"/>
</dbReference>
<accession>A0ABQ7FZZ8</accession>
<gene>
    <name evidence="2" type="ORF">DUNSADRAFT_18524</name>
</gene>
<feature type="compositionally biased region" description="Polar residues" evidence="1">
    <location>
        <begin position="257"/>
        <end position="279"/>
    </location>
</feature>
<dbReference type="InterPro" id="IPR010736">
    <property type="entry name" value="SHIPPO-rpt"/>
</dbReference>
<keyword evidence="2" id="KW-0966">Cell projection</keyword>
<evidence type="ECO:0000313" key="3">
    <source>
        <dbReference type="Proteomes" id="UP000815325"/>
    </source>
</evidence>
<protein>
    <submittedName>
        <fullName evidence="2">Flagellar associated protein</fullName>
    </submittedName>
</protein>
<dbReference type="Proteomes" id="UP000815325">
    <property type="component" value="Unassembled WGS sequence"/>
</dbReference>
<feature type="region of interest" description="Disordered" evidence="1">
    <location>
        <begin position="19"/>
        <end position="138"/>
    </location>
</feature>
<name>A0ABQ7FZZ8_DUNSA</name>
<feature type="region of interest" description="Disordered" evidence="1">
    <location>
        <begin position="187"/>
        <end position="209"/>
    </location>
</feature>
<feature type="region of interest" description="Disordered" evidence="1">
    <location>
        <begin position="249"/>
        <end position="303"/>
    </location>
</feature>
<dbReference type="PANTHER" id="PTHR40429:SF1">
    <property type="entry name" value="FLAGELLAR ASSOCIATED PROTEIN"/>
    <property type="match status" value="1"/>
</dbReference>
<keyword evidence="2" id="KW-0282">Flagellum</keyword>
<proteinExistence type="predicted"/>
<keyword evidence="2" id="KW-0969">Cilium</keyword>
<sequence length="303" mass="32562">MTGTMLDADRSIRMLRSGFGRQVKSEQQSLPAYGFGTSHRDSTGRLYLSPEQAKAMHGNNSQGPVYKSYEAVGPQPESRHTTAPAPGFGTAPRSQKSKHGNYPGPGSYSQEGALGPMKESKRATSPRTVFGQASRETQSKVWLDDELMKTYAGRFSPGPCTYKTPGSLGKQVDSKYTTEPGWVTSTSERFKSKNASADLPGAGSYNVNNNALGKQALSHKKTLPSPKIGTGTRDAFKRVFISKDHEKGAFGEWSPGPVTSQVVNSVGPQTMSVKKTNPSWGFGTSKRSKDYGSDSPGPGSYFA</sequence>
<evidence type="ECO:0000313" key="2">
    <source>
        <dbReference type="EMBL" id="KAF5827930.1"/>
    </source>
</evidence>
<comment type="caution">
    <text evidence="2">The sequence shown here is derived from an EMBL/GenBank/DDBJ whole genome shotgun (WGS) entry which is preliminary data.</text>
</comment>
<keyword evidence="3" id="KW-1185">Reference proteome</keyword>
<evidence type="ECO:0000256" key="1">
    <source>
        <dbReference type="SAM" id="MobiDB-lite"/>
    </source>
</evidence>
<organism evidence="2 3">
    <name type="scientific">Dunaliella salina</name>
    <name type="common">Green alga</name>
    <name type="synonym">Protococcus salinus</name>
    <dbReference type="NCBI Taxonomy" id="3046"/>
    <lineage>
        <taxon>Eukaryota</taxon>
        <taxon>Viridiplantae</taxon>
        <taxon>Chlorophyta</taxon>
        <taxon>core chlorophytes</taxon>
        <taxon>Chlorophyceae</taxon>
        <taxon>CS clade</taxon>
        <taxon>Chlamydomonadales</taxon>
        <taxon>Dunaliellaceae</taxon>
        <taxon>Dunaliella</taxon>
    </lineage>
</organism>
<dbReference type="Pfam" id="PF07004">
    <property type="entry name" value="SHIPPO-rpt"/>
    <property type="match status" value="3"/>
</dbReference>
<reference evidence="2" key="1">
    <citation type="submission" date="2017-08" db="EMBL/GenBank/DDBJ databases">
        <authorList>
            <person name="Polle J.E."/>
            <person name="Barry K."/>
            <person name="Cushman J."/>
            <person name="Schmutz J."/>
            <person name="Tran D."/>
            <person name="Hathwaick L.T."/>
            <person name="Yim W.C."/>
            <person name="Jenkins J."/>
            <person name="Mckie-Krisberg Z.M."/>
            <person name="Prochnik S."/>
            <person name="Lindquist E."/>
            <person name="Dockter R.B."/>
            <person name="Adam C."/>
            <person name="Molina H."/>
            <person name="Bunkerborg J."/>
            <person name="Jin E."/>
            <person name="Buchheim M."/>
            <person name="Magnuson J."/>
        </authorList>
    </citation>
    <scope>NUCLEOTIDE SEQUENCE</scope>
    <source>
        <strain evidence="2">CCAP 19/18</strain>
    </source>
</reference>
<dbReference type="PANTHER" id="PTHR40429">
    <property type="entry name" value="FLAGELLAR ASSOCIATED PROTEIN"/>
    <property type="match status" value="1"/>
</dbReference>